<feature type="compositionally biased region" description="Basic and acidic residues" evidence="5">
    <location>
        <begin position="480"/>
        <end position="496"/>
    </location>
</feature>
<feature type="domain" description="C2H2-type" evidence="6">
    <location>
        <begin position="437"/>
        <end position="461"/>
    </location>
</feature>
<keyword evidence="3" id="KW-0862">Zinc</keyword>
<dbReference type="GO" id="GO:0008270">
    <property type="term" value="F:zinc ion binding"/>
    <property type="evidence" value="ECO:0007669"/>
    <property type="project" value="UniProtKB-KW"/>
</dbReference>
<dbReference type="Pfam" id="PF12171">
    <property type="entry name" value="zf-C2H2_jaz"/>
    <property type="match status" value="1"/>
</dbReference>
<dbReference type="InterPro" id="IPR003604">
    <property type="entry name" value="Matrin/U1-like-C_Znf_C2H2"/>
</dbReference>
<evidence type="ECO:0000313" key="8">
    <source>
        <dbReference type="Proteomes" id="UP001159042"/>
    </source>
</evidence>
<feature type="compositionally biased region" description="Polar residues" evidence="5">
    <location>
        <begin position="19"/>
        <end position="51"/>
    </location>
</feature>
<protein>
    <recommendedName>
        <fullName evidence="6">C2H2-type domain-containing protein</fullName>
    </recommendedName>
</protein>
<dbReference type="PANTHER" id="PTHR15491:SF9">
    <property type="entry name" value="CIP1-INTERACTING ZINC FINGER PROTEIN"/>
    <property type="match status" value="1"/>
</dbReference>
<name>A0AAV8VZS1_9CUCU</name>
<evidence type="ECO:0000256" key="5">
    <source>
        <dbReference type="SAM" id="MobiDB-lite"/>
    </source>
</evidence>
<keyword evidence="2 4" id="KW-0863">Zinc-finger</keyword>
<feature type="compositionally biased region" description="Low complexity" evidence="5">
    <location>
        <begin position="70"/>
        <end position="81"/>
    </location>
</feature>
<organism evidence="7 8">
    <name type="scientific">Exocentrus adspersus</name>
    <dbReference type="NCBI Taxonomy" id="1586481"/>
    <lineage>
        <taxon>Eukaryota</taxon>
        <taxon>Metazoa</taxon>
        <taxon>Ecdysozoa</taxon>
        <taxon>Arthropoda</taxon>
        <taxon>Hexapoda</taxon>
        <taxon>Insecta</taxon>
        <taxon>Pterygota</taxon>
        <taxon>Neoptera</taxon>
        <taxon>Endopterygota</taxon>
        <taxon>Coleoptera</taxon>
        <taxon>Polyphaga</taxon>
        <taxon>Cucujiformia</taxon>
        <taxon>Chrysomeloidea</taxon>
        <taxon>Cerambycidae</taxon>
        <taxon>Lamiinae</taxon>
        <taxon>Acanthocinini</taxon>
        <taxon>Exocentrus</taxon>
    </lineage>
</organism>
<dbReference type="SMART" id="SM00355">
    <property type="entry name" value="ZnF_C2H2"/>
    <property type="match status" value="3"/>
</dbReference>
<feature type="compositionally biased region" description="Basic and acidic residues" evidence="5">
    <location>
        <begin position="187"/>
        <end position="219"/>
    </location>
</feature>
<gene>
    <name evidence="7" type="ORF">NQ315_006451</name>
</gene>
<dbReference type="PANTHER" id="PTHR15491">
    <property type="match status" value="1"/>
</dbReference>
<evidence type="ECO:0000259" key="6">
    <source>
        <dbReference type="PROSITE" id="PS50157"/>
    </source>
</evidence>
<proteinExistence type="predicted"/>
<dbReference type="InterPro" id="IPR022755">
    <property type="entry name" value="Znf_C2H2_jaz"/>
</dbReference>
<feature type="compositionally biased region" description="Acidic residues" evidence="5">
    <location>
        <begin position="546"/>
        <end position="555"/>
    </location>
</feature>
<evidence type="ECO:0000256" key="2">
    <source>
        <dbReference type="ARBA" id="ARBA00022771"/>
    </source>
</evidence>
<dbReference type="Pfam" id="PF23330">
    <property type="entry name" value="zf-C2H2_14"/>
    <property type="match status" value="1"/>
</dbReference>
<feature type="region of interest" description="Disordered" evidence="5">
    <location>
        <begin position="472"/>
        <end position="590"/>
    </location>
</feature>
<dbReference type="GO" id="GO:0003676">
    <property type="term" value="F:nucleic acid binding"/>
    <property type="evidence" value="ECO:0007669"/>
    <property type="project" value="InterPro"/>
</dbReference>
<dbReference type="GO" id="GO:0005634">
    <property type="term" value="C:nucleus"/>
    <property type="evidence" value="ECO:0007669"/>
    <property type="project" value="TreeGrafter"/>
</dbReference>
<dbReference type="PROSITE" id="PS00028">
    <property type="entry name" value="ZINC_FINGER_C2H2_1"/>
    <property type="match status" value="2"/>
</dbReference>
<dbReference type="InterPro" id="IPR036236">
    <property type="entry name" value="Znf_C2H2_sf"/>
</dbReference>
<feature type="compositionally biased region" description="Acidic residues" evidence="5">
    <location>
        <begin position="497"/>
        <end position="515"/>
    </location>
</feature>
<feature type="region of interest" description="Disordered" evidence="5">
    <location>
        <begin position="1"/>
        <end position="51"/>
    </location>
</feature>
<dbReference type="InterPro" id="IPR026811">
    <property type="entry name" value="CIZ1"/>
</dbReference>
<dbReference type="SMART" id="SM00451">
    <property type="entry name" value="ZnF_U1"/>
    <property type="match status" value="2"/>
</dbReference>
<evidence type="ECO:0000256" key="4">
    <source>
        <dbReference type="PROSITE-ProRule" id="PRU00042"/>
    </source>
</evidence>
<accession>A0AAV8VZS1</accession>
<dbReference type="SUPFAM" id="SSF57667">
    <property type="entry name" value="beta-beta-alpha zinc fingers"/>
    <property type="match status" value="2"/>
</dbReference>
<feature type="region of interest" description="Disordered" evidence="5">
    <location>
        <begin position="607"/>
        <end position="643"/>
    </location>
</feature>
<sequence>MANRRMGGMGGGVQRGNRSFSQHQPFQGSNVSPWQGNMPSNNSMNPGLISQLTSNPQQLALALTSLLQPQQQQMNNPPSLLSLNTSPAFSNQDRDFNRFGRGRDFRRHEPYNKNRNNNGGWRSLDSKNRGGNNNNKGGGMGNRDNRKRSPARDQKNKKPDAKKNEKPADKKKNEVDLSNDDGNEDEDTKRDWKDEKNNSEERKTDTDDEGEKKGTKNKEGPYAGVPVKFLNCFVCNKEMWDGESMQKHVRGRAHKQMLNSLEESIHITVNILRENMRLAEEKKVIEWNRMQRLQKYHKFSEVESHCNMCDLKFMGKIIVHRKTEGHQRLKRYLHPNCDLCEKEFPARMEWVEHRLTPEHLRKLHETLKEAAGGADGDLIIKEEELDLEPLLEEPLQMEVDNPVLELTDDMAGLQNLIPAYKPDRAVSTQSLKPFEGFMCELCNRSFENEDLAQAHLKTKRHYYQFVEAARLKHQQHSKKEKKDKENETSEQEGKEENQEESQNETEGDADMYDPEEACKEEEGSMEVTNDEGDPSVISLEIKDESLNEENGEQQEVEEKKVEVKEEPKTPLRASRTGVKNGAGPKSKKARKYHLVQSFARLSHHLAAAAAATSTPKAVEQPVKATGPSSFRIPKINAANKNKK</sequence>
<dbReference type="AlphaFoldDB" id="A0AAV8VZS1"/>
<comment type="caution">
    <text evidence="7">The sequence shown here is derived from an EMBL/GenBank/DDBJ whole genome shotgun (WGS) entry which is preliminary data.</text>
</comment>
<evidence type="ECO:0000256" key="3">
    <source>
        <dbReference type="ARBA" id="ARBA00022833"/>
    </source>
</evidence>
<feature type="region of interest" description="Disordered" evidence="5">
    <location>
        <begin position="70"/>
        <end position="221"/>
    </location>
</feature>
<reference evidence="7 8" key="1">
    <citation type="journal article" date="2023" name="Insect Mol. Biol.">
        <title>Genome sequencing provides insights into the evolution of gene families encoding plant cell wall-degrading enzymes in longhorned beetles.</title>
        <authorList>
            <person name="Shin N.R."/>
            <person name="Okamura Y."/>
            <person name="Kirsch R."/>
            <person name="Pauchet Y."/>
        </authorList>
    </citation>
    <scope>NUCLEOTIDE SEQUENCE [LARGE SCALE GENOMIC DNA]</scope>
    <source>
        <strain evidence="7">EAD_L_NR</strain>
    </source>
</reference>
<dbReference type="PROSITE" id="PS50157">
    <property type="entry name" value="ZINC_FINGER_C2H2_2"/>
    <property type="match status" value="1"/>
</dbReference>
<keyword evidence="8" id="KW-1185">Reference proteome</keyword>
<evidence type="ECO:0000256" key="1">
    <source>
        <dbReference type="ARBA" id="ARBA00022723"/>
    </source>
</evidence>
<dbReference type="Proteomes" id="UP001159042">
    <property type="component" value="Unassembled WGS sequence"/>
</dbReference>
<feature type="compositionally biased region" description="Basic and acidic residues" evidence="5">
    <location>
        <begin position="92"/>
        <end position="112"/>
    </location>
</feature>
<keyword evidence="1" id="KW-0479">Metal-binding</keyword>
<dbReference type="InterPro" id="IPR013087">
    <property type="entry name" value="Znf_C2H2_type"/>
</dbReference>
<feature type="compositionally biased region" description="Polar residues" evidence="5">
    <location>
        <begin position="82"/>
        <end position="91"/>
    </location>
</feature>
<dbReference type="EMBL" id="JANEYG010000016">
    <property type="protein sequence ID" value="KAJ8919922.1"/>
    <property type="molecule type" value="Genomic_DNA"/>
</dbReference>
<feature type="compositionally biased region" description="Basic and acidic residues" evidence="5">
    <location>
        <begin position="556"/>
        <end position="569"/>
    </location>
</feature>
<feature type="compositionally biased region" description="Acidic residues" evidence="5">
    <location>
        <begin position="177"/>
        <end position="186"/>
    </location>
</feature>
<feature type="compositionally biased region" description="Basic and acidic residues" evidence="5">
    <location>
        <begin position="150"/>
        <end position="175"/>
    </location>
</feature>
<evidence type="ECO:0000313" key="7">
    <source>
        <dbReference type="EMBL" id="KAJ8919922.1"/>
    </source>
</evidence>
<dbReference type="InterPro" id="IPR056345">
    <property type="entry name" value="Znf-C2H2_CIZ1"/>
</dbReference>